<reference evidence="1 2" key="1">
    <citation type="submission" date="2017-05" db="EMBL/GenBank/DDBJ databases">
        <authorList>
            <person name="Varghese N."/>
            <person name="Submissions S."/>
        </authorList>
    </citation>
    <scope>NUCLEOTIDE SEQUENCE [LARGE SCALE GENOMIC DNA]</scope>
    <source>
        <strain evidence="1 2">DSM 19036</strain>
    </source>
</reference>
<gene>
    <name evidence="1" type="ORF">SAMN06265348_103208</name>
</gene>
<organism evidence="1 2">
    <name type="scientific">Pedobacter westerhofensis</name>
    <dbReference type="NCBI Taxonomy" id="425512"/>
    <lineage>
        <taxon>Bacteria</taxon>
        <taxon>Pseudomonadati</taxon>
        <taxon>Bacteroidota</taxon>
        <taxon>Sphingobacteriia</taxon>
        <taxon>Sphingobacteriales</taxon>
        <taxon>Sphingobacteriaceae</taxon>
        <taxon>Pedobacter</taxon>
    </lineage>
</organism>
<dbReference type="Pfam" id="PF12784">
    <property type="entry name" value="PDDEXK_2"/>
    <property type="match status" value="1"/>
</dbReference>
<dbReference type="AlphaFoldDB" id="A0A521C4E7"/>
<dbReference type="PANTHER" id="PTHR41317:SF1">
    <property type="entry name" value="PD-(D_E)XK NUCLEASE FAMILY TRANSPOSASE"/>
    <property type="match status" value="1"/>
</dbReference>
<evidence type="ECO:0008006" key="3">
    <source>
        <dbReference type="Google" id="ProtNLM"/>
    </source>
</evidence>
<accession>A0A521C4E7</accession>
<sequence>MLTDVRRYVNPLLDHGFKKLFGQESNKRFLIAFLNEILPKDKQIADLKYSNPENQGESQNKRIVIFDLLCHGRDGEVFLIEIQQVKQDYFKDRAVYYAARQISSQSEKGRKWQYGYKAVHVIAILGKFTLEGKSSKKYLHDIALRDRNSSKQFYDKIRFVFIELLNFTKSEKELETGLDKWLFALKHMSQLSDIPETFTEEIFKEFFKTAEILTDMERTQEEIQQKIEWDHYAILQTAKREGLKEGLKEGVYNVGRNLKNQGFTTETIKAATNLSIAEIKKL</sequence>
<evidence type="ECO:0000313" key="1">
    <source>
        <dbReference type="EMBL" id="SMO54284.1"/>
    </source>
</evidence>
<dbReference type="RefSeq" id="WP_142527409.1">
    <property type="nucleotide sequence ID" value="NZ_CBCSJO010000004.1"/>
</dbReference>
<dbReference type="InterPro" id="IPR010106">
    <property type="entry name" value="RpnA"/>
</dbReference>
<name>A0A521C4E7_9SPHI</name>
<keyword evidence="2" id="KW-1185">Reference proteome</keyword>
<protein>
    <recommendedName>
        <fullName evidence="3">Rpn family recombination-promoting nuclease/putative transposase</fullName>
    </recommendedName>
</protein>
<dbReference type="EMBL" id="FXTN01000003">
    <property type="protein sequence ID" value="SMO54284.1"/>
    <property type="molecule type" value="Genomic_DNA"/>
</dbReference>
<evidence type="ECO:0000313" key="2">
    <source>
        <dbReference type="Proteomes" id="UP000320300"/>
    </source>
</evidence>
<dbReference type="NCBIfam" id="TIGR01784">
    <property type="entry name" value="T_den_put_tspse"/>
    <property type="match status" value="1"/>
</dbReference>
<proteinExistence type="predicted"/>
<dbReference type="OrthoDB" id="9803508at2"/>
<dbReference type="Proteomes" id="UP000320300">
    <property type="component" value="Unassembled WGS sequence"/>
</dbReference>
<dbReference type="PANTHER" id="PTHR41317">
    <property type="entry name" value="PD-(D_E)XK NUCLEASE FAMILY TRANSPOSASE"/>
    <property type="match status" value="1"/>
</dbReference>